<evidence type="ECO:0000256" key="4">
    <source>
        <dbReference type="ARBA" id="ARBA00022833"/>
    </source>
</evidence>
<keyword evidence="10" id="KW-1185">Reference proteome</keyword>
<feature type="domain" description="Peptidase M48" evidence="8">
    <location>
        <begin position="138"/>
        <end position="199"/>
    </location>
</feature>
<dbReference type="PANTHER" id="PTHR34978">
    <property type="entry name" value="POSSIBLE SENSOR-TRANSDUCER PROTEIN BLAR"/>
    <property type="match status" value="1"/>
</dbReference>
<keyword evidence="2" id="KW-0479">Metal-binding</keyword>
<proteinExistence type="inferred from homology"/>
<evidence type="ECO:0000313" key="10">
    <source>
        <dbReference type="Proteomes" id="UP001369736"/>
    </source>
</evidence>
<dbReference type="InterPro" id="IPR001915">
    <property type="entry name" value="Peptidase_M48"/>
</dbReference>
<feature type="transmembrane region" description="Helical" evidence="7">
    <location>
        <begin position="6"/>
        <end position="24"/>
    </location>
</feature>
<keyword evidence="5 6" id="KW-0482">Metalloprotease</keyword>
<dbReference type="EMBL" id="JBBEGM010000018">
    <property type="protein sequence ID" value="MEJ2865472.1"/>
    <property type="molecule type" value="Genomic_DNA"/>
</dbReference>
<keyword evidence="7" id="KW-0812">Transmembrane</keyword>
<accession>A0ABU8MDS3</accession>
<evidence type="ECO:0000256" key="5">
    <source>
        <dbReference type="ARBA" id="ARBA00023049"/>
    </source>
</evidence>
<keyword evidence="4 6" id="KW-0862">Zinc</keyword>
<reference evidence="9 10" key="1">
    <citation type="submission" date="2024-03" db="EMBL/GenBank/DDBJ databases">
        <title>Actinomycetospora sp. OC33-EN07, a novel actinomycete isolated from wild orchid (Aerides multiflora).</title>
        <authorList>
            <person name="Suriyachadkun C."/>
        </authorList>
    </citation>
    <scope>NUCLEOTIDE SEQUENCE [LARGE SCALE GENOMIC DNA]</scope>
    <source>
        <strain evidence="9 10">OC33-EN07</strain>
    </source>
</reference>
<evidence type="ECO:0000256" key="1">
    <source>
        <dbReference type="ARBA" id="ARBA00022670"/>
    </source>
</evidence>
<comment type="similarity">
    <text evidence="6">Belongs to the peptidase M48 family.</text>
</comment>
<comment type="caution">
    <text evidence="9">The sequence shown here is derived from an EMBL/GenBank/DDBJ whole genome shotgun (WGS) entry which is preliminary data.</text>
</comment>
<dbReference type="PANTHER" id="PTHR34978:SF3">
    <property type="entry name" value="SLR0241 PROTEIN"/>
    <property type="match status" value="1"/>
</dbReference>
<dbReference type="Pfam" id="PF01435">
    <property type="entry name" value="Peptidase_M48"/>
    <property type="match status" value="1"/>
</dbReference>
<keyword evidence="3 6" id="KW-0378">Hydrolase</keyword>
<organism evidence="9 10">
    <name type="scientific">Actinomycetospora flava</name>
    <dbReference type="NCBI Taxonomy" id="3129232"/>
    <lineage>
        <taxon>Bacteria</taxon>
        <taxon>Bacillati</taxon>
        <taxon>Actinomycetota</taxon>
        <taxon>Actinomycetes</taxon>
        <taxon>Pseudonocardiales</taxon>
        <taxon>Pseudonocardiaceae</taxon>
        <taxon>Actinomycetospora</taxon>
    </lineage>
</organism>
<protein>
    <submittedName>
        <fullName evidence="9">M56 family metallopeptidase</fullName>
    </submittedName>
</protein>
<dbReference type="RefSeq" id="WP_337706843.1">
    <property type="nucleotide sequence ID" value="NZ_JBBEGM010000018.1"/>
</dbReference>
<feature type="transmembrane region" description="Helical" evidence="7">
    <location>
        <begin position="36"/>
        <end position="56"/>
    </location>
</feature>
<name>A0ABU8MDS3_9PSEU</name>
<evidence type="ECO:0000256" key="2">
    <source>
        <dbReference type="ARBA" id="ARBA00022723"/>
    </source>
</evidence>
<dbReference type="CDD" id="cd07326">
    <property type="entry name" value="M56_BlaR1_MecR1_like"/>
    <property type="match status" value="1"/>
</dbReference>
<sequence length="301" mass="31677">MASVWLAALALVLAGPVPSMLARARWPQRVPRAAIVLWQAIALAAVLAAVGSALAAPEELLRALGPEERRGTPMVVAVAIAAVLAGLIVLRLLGVLVLLAVRTRRRRARHRDMVDLLDRAERSALIGGGSGAKSVLRVLDGAVPFAYCVPGRAPRVVVTGAALDTLDPEELRAVLAHEQAHLDARHDLVREGFVALHQAFPVLARSRQARDAVGMLLEMLADDAARARCSDTAMAGALEAFGATGDREVNARLERVRSHPCGSRTLATGTYLAALAVVVVPTVAVVIPWLSVALPAAGVLR</sequence>
<keyword evidence="7" id="KW-0472">Membrane</keyword>
<keyword evidence="7" id="KW-1133">Transmembrane helix</keyword>
<keyword evidence="1 6" id="KW-0645">Protease</keyword>
<dbReference type="InterPro" id="IPR052173">
    <property type="entry name" value="Beta-lactam_resp_regulator"/>
</dbReference>
<evidence type="ECO:0000256" key="3">
    <source>
        <dbReference type="ARBA" id="ARBA00022801"/>
    </source>
</evidence>
<evidence type="ECO:0000256" key="6">
    <source>
        <dbReference type="RuleBase" id="RU003983"/>
    </source>
</evidence>
<evidence type="ECO:0000313" key="9">
    <source>
        <dbReference type="EMBL" id="MEJ2865472.1"/>
    </source>
</evidence>
<evidence type="ECO:0000259" key="8">
    <source>
        <dbReference type="Pfam" id="PF01435"/>
    </source>
</evidence>
<feature type="transmembrane region" description="Helical" evidence="7">
    <location>
        <begin position="76"/>
        <end position="101"/>
    </location>
</feature>
<evidence type="ECO:0000256" key="7">
    <source>
        <dbReference type="SAM" id="Phobius"/>
    </source>
</evidence>
<dbReference type="Gene3D" id="3.30.2010.10">
    <property type="entry name" value="Metalloproteases ('zincins'), catalytic domain"/>
    <property type="match status" value="1"/>
</dbReference>
<gene>
    <name evidence="9" type="ORF">WCD58_30245</name>
</gene>
<comment type="cofactor">
    <cofactor evidence="6">
        <name>Zn(2+)</name>
        <dbReference type="ChEBI" id="CHEBI:29105"/>
    </cofactor>
    <text evidence="6">Binds 1 zinc ion per subunit.</text>
</comment>
<feature type="transmembrane region" description="Helical" evidence="7">
    <location>
        <begin position="271"/>
        <end position="291"/>
    </location>
</feature>
<dbReference type="Proteomes" id="UP001369736">
    <property type="component" value="Unassembled WGS sequence"/>
</dbReference>